<feature type="compositionally biased region" description="Acidic residues" evidence="1">
    <location>
        <begin position="1"/>
        <end position="22"/>
    </location>
</feature>
<comment type="caution">
    <text evidence="2">The sequence shown here is derived from an EMBL/GenBank/DDBJ whole genome shotgun (WGS) entry which is preliminary data.</text>
</comment>
<dbReference type="EMBL" id="CAJOBI010092466">
    <property type="protein sequence ID" value="CAF4549109.1"/>
    <property type="molecule type" value="Genomic_DNA"/>
</dbReference>
<evidence type="ECO:0000313" key="2">
    <source>
        <dbReference type="EMBL" id="CAF4549109.1"/>
    </source>
</evidence>
<sequence length="47" mass="5134">FNDTSDDDADVDDGDDDDDDAVDIDRECPSLDARLCFVVGRTGRKAL</sequence>
<evidence type="ECO:0000256" key="1">
    <source>
        <dbReference type="SAM" id="MobiDB-lite"/>
    </source>
</evidence>
<gene>
    <name evidence="2" type="ORF">SMN809_LOCUS36953</name>
</gene>
<evidence type="ECO:0000313" key="3">
    <source>
        <dbReference type="Proteomes" id="UP000676336"/>
    </source>
</evidence>
<accession>A0A8S2YCA8</accession>
<proteinExistence type="predicted"/>
<reference evidence="2" key="1">
    <citation type="submission" date="2021-02" db="EMBL/GenBank/DDBJ databases">
        <authorList>
            <person name="Nowell W R."/>
        </authorList>
    </citation>
    <scope>NUCLEOTIDE SEQUENCE</scope>
</reference>
<protein>
    <submittedName>
        <fullName evidence="2">Uncharacterized protein</fullName>
    </submittedName>
</protein>
<name>A0A8S2YCA8_9BILA</name>
<organism evidence="2 3">
    <name type="scientific">Rotaria magnacalcarata</name>
    <dbReference type="NCBI Taxonomy" id="392030"/>
    <lineage>
        <taxon>Eukaryota</taxon>
        <taxon>Metazoa</taxon>
        <taxon>Spiralia</taxon>
        <taxon>Gnathifera</taxon>
        <taxon>Rotifera</taxon>
        <taxon>Eurotatoria</taxon>
        <taxon>Bdelloidea</taxon>
        <taxon>Philodinida</taxon>
        <taxon>Philodinidae</taxon>
        <taxon>Rotaria</taxon>
    </lineage>
</organism>
<dbReference type="Proteomes" id="UP000676336">
    <property type="component" value="Unassembled WGS sequence"/>
</dbReference>
<feature type="non-terminal residue" evidence="2">
    <location>
        <position position="1"/>
    </location>
</feature>
<feature type="region of interest" description="Disordered" evidence="1">
    <location>
        <begin position="1"/>
        <end position="24"/>
    </location>
</feature>
<dbReference type="AlphaFoldDB" id="A0A8S2YCA8"/>